<comment type="caution">
    <text evidence="2">The sequence shown here is derived from an EMBL/GenBank/DDBJ whole genome shotgun (WGS) entry which is preliminary data.</text>
</comment>
<feature type="compositionally biased region" description="Polar residues" evidence="1">
    <location>
        <begin position="47"/>
        <end position="61"/>
    </location>
</feature>
<gene>
    <name evidence="2" type="ORF">CEXT_758251</name>
</gene>
<dbReference type="AlphaFoldDB" id="A0AAV4PM41"/>
<evidence type="ECO:0000313" key="3">
    <source>
        <dbReference type="Proteomes" id="UP001054945"/>
    </source>
</evidence>
<proteinExistence type="predicted"/>
<sequence>MAWNSMSHRTTKKLSLESRAPAIASGIRTPERFAQTPRSRPCKFPVSSFQSSTSLKNSGSPISVKHRNKNRITRVSNDSKLFKLLKIFILSRLNSVNRGVRCGSTELGAIMEKYL</sequence>
<dbReference type="Proteomes" id="UP001054945">
    <property type="component" value="Unassembled WGS sequence"/>
</dbReference>
<evidence type="ECO:0000256" key="1">
    <source>
        <dbReference type="SAM" id="MobiDB-lite"/>
    </source>
</evidence>
<reference evidence="2 3" key="1">
    <citation type="submission" date="2021-06" db="EMBL/GenBank/DDBJ databases">
        <title>Caerostris extrusa draft genome.</title>
        <authorList>
            <person name="Kono N."/>
            <person name="Arakawa K."/>
        </authorList>
    </citation>
    <scope>NUCLEOTIDE SEQUENCE [LARGE SCALE GENOMIC DNA]</scope>
</reference>
<evidence type="ECO:0000313" key="2">
    <source>
        <dbReference type="EMBL" id="GIX98083.1"/>
    </source>
</evidence>
<organism evidence="2 3">
    <name type="scientific">Caerostris extrusa</name>
    <name type="common">Bark spider</name>
    <name type="synonym">Caerostris bankana</name>
    <dbReference type="NCBI Taxonomy" id="172846"/>
    <lineage>
        <taxon>Eukaryota</taxon>
        <taxon>Metazoa</taxon>
        <taxon>Ecdysozoa</taxon>
        <taxon>Arthropoda</taxon>
        <taxon>Chelicerata</taxon>
        <taxon>Arachnida</taxon>
        <taxon>Araneae</taxon>
        <taxon>Araneomorphae</taxon>
        <taxon>Entelegynae</taxon>
        <taxon>Araneoidea</taxon>
        <taxon>Araneidae</taxon>
        <taxon>Caerostris</taxon>
    </lineage>
</organism>
<protein>
    <submittedName>
        <fullName evidence="2">Uncharacterized protein</fullName>
    </submittedName>
</protein>
<keyword evidence="3" id="KW-1185">Reference proteome</keyword>
<feature type="region of interest" description="Disordered" evidence="1">
    <location>
        <begin position="1"/>
        <end position="21"/>
    </location>
</feature>
<dbReference type="EMBL" id="BPLR01004857">
    <property type="protein sequence ID" value="GIX98083.1"/>
    <property type="molecule type" value="Genomic_DNA"/>
</dbReference>
<name>A0AAV4PM41_CAEEX</name>
<feature type="region of interest" description="Disordered" evidence="1">
    <location>
        <begin position="34"/>
        <end position="68"/>
    </location>
</feature>
<accession>A0AAV4PM41</accession>